<feature type="transmembrane region" description="Helical" evidence="1">
    <location>
        <begin position="63"/>
        <end position="81"/>
    </location>
</feature>
<reference evidence="2 3" key="2">
    <citation type="submission" date="2019-04" db="EMBL/GenBank/DDBJ databases">
        <authorList>
            <person name="Yang S."/>
            <person name="Wei W."/>
        </authorList>
    </citation>
    <scope>NUCLEOTIDE SEQUENCE [LARGE SCALE GENOMIC DNA]</scope>
    <source>
        <strain evidence="3">ZP60</strain>
    </source>
</reference>
<sequence>MTDTTTIVDRIALGLSGALFVLGIVVMGVLELLAGKPYSPTALTNDAGEVIATPLIDPTLRTGIVIAALLVLAVWGAYKLVTPMATDAADRTEMPAD</sequence>
<organism evidence="2 3">
    <name type="scientific">Halomicrobium mukohataei</name>
    <dbReference type="NCBI Taxonomy" id="57705"/>
    <lineage>
        <taxon>Archaea</taxon>
        <taxon>Methanobacteriati</taxon>
        <taxon>Methanobacteriota</taxon>
        <taxon>Stenosarchaea group</taxon>
        <taxon>Halobacteria</taxon>
        <taxon>Halobacteriales</taxon>
        <taxon>Haloarculaceae</taxon>
        <taxon>Halomicrobium</taxon>
    </lineage>
</organism>
<dbReference type="OMA" id="MQQHTTV"/>
<dbReference type="RefSeq" id="WP_012807900.1">
    <property type="nucleotide sequence ID" value="NZ_CP039375.1"/>
</dbReference>
<protein>
    <recommendedName>
        <fullName evidence="4">Cox cluster protein</fullName>
    </recommendedName>
</protein>
<keyword evidence="1" id="KW-1133">Transmembrane helix</keyword>
<evidence type="ECO:0008006" key="4">
    <source>
        <dbReference type="Google" id="ProtNLM"/>
    </source>
</evidence>
<feature type="transmembrane region" description="Helical" evidence="1">
    <location>
        <begin position="12"/>
        <end position="34"/>
    </location>
</feature>
<gene>
    <name evidence="2" type="ORF">E5139_05135</name>
</gene>
<keyword evidence="1" id="KW-0812">Transmembrane</keyword>
<evidence type="ECO:0000313" key="2">
    <source>
        <dbReference type="EMBL" id="QCD65053.1"/>
    </source>
</evidence>
<dbReference type="Proteomes" id="UP000297053">
    <property type="component" value="Chromosome"/>
</dbReference>
<proteinExistence type="predicted"/>
<dbReference type="KEGG" id="halz:E5139_05135"/>
<reference evidence="2 3" key="1">
    <citation type="submission" date="2019-04" db="EMBL/GenBank/DDBJ databases">
        <title>Complete genome sequence of Arthrobacter sp. ZXY-2 associated with effective atrazine degradation and salt adaptation.</title>
        <authorList>
            <person name="Zhao X."/>
        </authorList>
    </citation>
    <scope>NUCLEOTIDE SEQUENCE [LARGE SCALE GENOMIC DNA]</scope>
    <source>
        <strain evidence="3">ZP60</strain>
    </source>
</reference>
<name>A0A4D6KGP7_9EURY</name>
<accession>A0A4D6KGP7</accession>
<evidence type="ECO:0000313" key="3">
    <source>
        <dbReference type="Proteomes" id="UP000297053"/>
    </source>
</evidence>
<dbReference type="EMBL" id="CP039375">
    <property type="protein sequence ID" value="QCD65053.1"/>
    <property type="molecule type" value="Genomic_DNA"/>
</dbReference>
<evidence type="ECO:0000256" key="1">
    <source>
        <dbReference type="SAM" id="Phobius"/>
    </source>
</evidence>
<dbReference type="GeneID" id="42178297"/>
<dbReference type="AlphaFoldDB" id="A0A4D6KGP7"/>
<keyword evidence="1" id="KW-0472">Membrane</keyword>